<gene>
    <name evidence="2" type="ORF">THAOC_04575</name>
</gene>
<dbReference type="EMBL" id="AGNL01004220">
    <property type="protein sequence ID" value="EJK73781.1"/>
    <property type="molecule type" value="Genomic_DNA"/>
</dbReference>
<accession>K0TIY2</accession>
<feature type="non-terminal residue" evidence="2">
    <location>
        <position position="1"/>
    </location>
</feature>
<dbReference type="AlphaFoldDB" id="K0TIY2"/>
<evidence type="ECO:0000313" key="3">
    <source>
        <dbReference type="Proteomes" id="UP000266841"/>
    </source>
</evidence>
<feature type="compositionally biased region" description="Basic and acidic residues" evidence="1">
    <location>
        <begin position="239"/>
        <end position="257"/>
    </location>
</feature>
<feature type="region of interest" description="Disordered" evidence="1">
    <location>
        <begin position="238"/>
        <end position="268"/>
    </location>
</feature>
<dbReference type="Proteomes" id="UP000266841">
    <property type="component" value="Unassembled WGS sequence"/>
</dbReference>
<comment type="caution">
    <text evidence="2">The sequence shown here is derived from an EMBL/GenBank/DDBJ whole genome shotgun (WGS) entry which is preliminary data.</text>
</comment>
<reference evidence="2 3" key="1">
    <citation type="journal article" date="2012" name="Genome Biol.">
        <title>Genome and low-iron response of an oceanic diatom adapted to chronic iron limitation.</title>
        <authorList>
            <person name="Lommer M."/>
            <person name="Specht M."/>
            <person name="Roy A.S."/>
            <person name="Kraemer L."/>
            <person name="Andreson R."/>
            <person name="Gutowska M.A."/>
            <person name="Wolf J."/>
            <person name="Bergner S.V."/>
            <person name="Schilhabel M.B."/>
            <person name="Klostermeier U.C."/>
            <person name="Beiko R.G."/>
            <person name="Rosenstiel P."/>
            <person name="Hippler M."/>
            <person name="Laroche J."/>
        </authorList>
    </citation>
    <scope>NUCLEOTIDE SEQUENCE [LARGE SCALE GENOMIC DNA]</scope>
    <source>
        <strain evidence="2 3">CCMP1005</strain>
    </source>
</reference>
<organism evidence="2 3">
    <name type="scientific">Thalassiosira oceanica</name>
    <name type="common">Marine diatom</name>
    <dbReference type="NCBI Taxonomy" id="159749"/>
    <lineage>
        <taxon>Eukaryota</taxon>
        <taxon>Sar</taxon>
        <taxon>Stramenopiles</taxon>
        <taxon>Ochrophyta</taxon>
        <taxon>Bacillariophyta</taxon>
        <taxon>Coscinodiscophyceae</taxon>
        <taxon>Thalassiosirophycidae</taxon>
        <taxon>Thalassiosirales</taxon>
        <taxon>Thalassiosiraceae</taxon>
        <taxon>Thalassiosira</taxon>
    </lineage>
</organism>
<evidence type="ECO:0000313" key="2">
    <source>
        <dbReference type="EMBL" id="EJK73781.1"/>
    </source>
</evidence>
<keyword evidence="3" id="KW-1185">Reference proteome</keyword>
<evidence type="ECO:0000256" key="1">
    <source>
        <dbReference type="SAM" id="MobiDB-lite"/>
    </source>
</evidence>
<protein>
    <submittedName>
        <fullName evidence="2">Uncharacterized protein</fullName>
    </submittedName>
</protein>
<name>K0TIY2_THAOC</name>
<sequence>QKHQTKNTDALLFGESQKLTVEESRLRKEPDTRGNKLLIRAVQKLGLREYERYKRNLLQTAEYATEYVKDSVSDEVTCTIVRSTRHPDAPPRYLRKGERCDCKDRIAEQDMCVHEICYDGFDRDKFLSRHLRRDRVSGSLEDESQEMSIDFSAAMGDGSGDPDLSEEYLPDRSAAVKPLGKKEVQSVLSTAIASYNGVGVEKKFQMSLLVLQMEKLLTNDSNSMVVESGGRCLMVPSEHMQRTQKRERLKSGKEISQVRKKKHANEQMQKLSVSVQNRGLGQVVSGKLQTAFND</sequence>
<proteinExistence type="predicted"/>